<dbReference type="Pfam" id="PF13370">
    <property type="entry name" value="Fer4_13"/>
    <property type="match status" value="1"/>
</dbReference>
<dbReference type="PANTHER" id="PTHR36923:SF3">
    <property type="entry name" value="FERREDOXIN"/>
    <property type="match status" value="1"/>
</dbReference>
<evidence type="ECO:0000256" key="6">
    <source>
        <dbReference type="ARBA" id="ARBA00023014"/>
    </source>
</evidence>
<dbReference type="InterPro" id="IPR051269">
    <property type="entry name" value="Fe-S_cluster_ET"/>
</dbReference>
<dbReference type="Proteomes" id="UP000501240">
    <property type="component" value="Chromosome"/>
</dbReference>
<dbReference type="PRINTS" id="PR00352">
    <property type="entry name" value="3FE4SFRDOXIN"/>
</dbReference>
<keyword evidence="3 8" id="KW-0479">Metal-binding</keyword>
<evidence type="ECO:0000256" key="5">
    <source>
        <dbReference type="ARBA" id="ARBA00023004"/>
    </source>
</evidence>
<keyword evidence="5 8" id="KW-0408">Iron</keyword>
<dbReference type="AlphaFoldDB" id="A0A7D3ZW32"/>
<evidence type="ECO:0000256" key="1">
    <source>
        <dbReference type="ARBA" id="ARBA00001927"/>
    </source>
</evidence>
<keyword evidence="4 8" id="KW-0249">Electron transport</keyword>
<keyword evidence="6 8" id="KW-0411">Iron-sulfur</keyword>
<dbReference type="Gene3D" id="3.30.70.20">
    <property type="match status" value="1"/>
</dbReference>
<evidence type="ECO:0000256" key="3">
    <source>
        <dbReference type="ARBA" id="ARBA00022723"/>
    </source>
</evidence>
<evidence type="ECO:0000313" key="9">
    <source>
        <dbReference type="EMBL" id="QKG19784.1"/>
    </source>
</evidence>
<evidence type="ECO:0000313" key="10">
    <source>
        <dbReference type="Proteomes" id="UP000501240"/>
    </source>
</evidence>
<proteinExistence type="predicted"/>
<evidence type="ECO:0000256" key="4">
    <source>
        <dbReference type="ARBA" id="ARBA00022982"/>
    </source>
</evidence>
<sequence length="73" mass="7580">MSWLVEVDGRTCIGSGICAGAAPDHFALVDGESRPVRAETEPDDRVLDAAESCPVEAITVRAKGTGELLAPAE</sequence>
<evidence type="ECO:0000256" key="2">
    <source>
        <dbReference type="ARBA" id="ARBA00022448"/>
    </source>
</evidence>
<accession>A0A7D3ZW32</accession>
<comment type="function">
    <text evidence="8">Ferredoxins are iron-sulfur proteins that transfer electrons in a wide variety of metabolic reactions.</text>
</comment>
<dbReference type="InterPro" id="IPR001080">
    <property type="entry name" value="3Fe4S_ferredoxin"/>
</dbReference>
<organism evidence="9 10">
    <name type="scientific">Actinomadura verrucosospora</name>
    <dbReference type="NCBI Taxonomy" id="46165"/>
    <lineage>
        <taxon>Bacteria</taxon>
        <taxon>Bacillati</taxon>
        <taxon>Actinomycetota</taxon>
        <taxon>Actinomycetes</taxon>
        <taxon>Streptosporangiales</taxon>
        <taxon>Thermomonosporaceae</taxon>
        <taxon>Actinomadura</taxon>
    </lineage>
</organism>
<dbReference type="GO" id="GO:0051538">
    <property type="term" value="F:3 iron, 4 sulfur cluster binding"/>
    <property type="evidence" value="ECO:0007669"/>
    <property type="project" value="UniProtKB-KW"/>
</dbReference>
<keyword evidence="2 8" id="KW-0813">Transport</keyword>
<dbReference type="GO" id="GO:0009055">
    <property type="term" value="F:electron transfer activity"/>
    <property type="evidence" value="ECO:0007669"/>
    <property type="project" value="UniProtKB-UniRule"/>
</dbReference>
<keyword evidence="10" id="KW-1185">Reference proteome</keyword>
<dbReference type="RefSeq" id="WP_173094061.1">
    <property type="nucleotide sequence ID" value="NZ_CP053892.1"/>
</dbReference>
<dbReference type="GO" id="GO:0005506">
    <property type="term" value="F:iron ion binding"/>
    <property type="evidence" value="ECO:0007669"/>
    <property type="project" value="UniProtKB-UniRule"/>
</dbReference>
<gene>
    <name evidence="9" type="ORF">ACTIVE_1420</name>
</gene>
<dbReference type="PANTHER" id="PTHR36923">
    <property type="entry name" value="FERREDOXIN"/>
    <property type="match status" value="1"/>
</dbReference>
<comment type="cofactor">
    <cofactor evidence="1">
        <name>[3Fe-4S] cluster</name>
        <dbReference type="ChEBI" id="CHEBI:21137"/>
    </cofactor>
</comment>
<evidence type="ECO:0000256" key="8">
    <source>
        <dbReference type="RuleBase" id="RU368020"/>
    </source>
</evidence>
<protein>
    <recommendedName>
        <fullName evidence="8">Ferredoxin</fullName>
    </recommendedName>
</protein>
<keyword evidence="7" id="KW-0003">3Fe-4S</keyword>
<dbReference type="SUPFAM" id="SSF54862">
    <property type="entry name" value="4Fe-4S ferredoxins"/>
    <property type="match status" value="1"/>
</dbReference>
<name>A0A7D3ZW32_ACTVE</name>
<reference evidence="9 10" key="1">
    <citation type="submission" date="2020-05" db="EMBL/GenBank/DDBJ databases">
        <title>Actinomadura verrucosospora NRRL-B18236 (PFL_A860) Genome sequencing and assembly.</title>
        <authorList>
            <person name="Samborskyy M."/>
        </authorList>
    </citation>
    <scope>NUCLEOTIDE SEQUENCE [LARGE SCALE GENOMIC DNA]</scope>
    <source>
        <strain evidence="9 10">NRRL:B18236</strain>
    </source>
</reference>
<evidence type="ECO:0000256" key="7">
    <source>
        <dbReference type="ARBA" id="ARBA00023291"/>
    </source>
</evidence>
<dbReference type="EMBL" id="CP053892">
    <property type="protein sequence ID" value="QKG19784.1"/>
    <property type="molecule type" value="Genomic_DNA"/>
</dbReference>